<evidence type="ECO:0000256" key="1">
    <source>
        <dbReference type="SAM" id="MobiDB-lite"/>
    </source>
</evidence>
<feature type="compositionally biased region" description="Low complexity" evidence="1">
    <location>
        <begin position="205"/>
        <end position="220"/>
    </location>
</feature>
<dbReference type="EMBL" id="KN837228">
    <property type="protein sequence ID" value="KIJ32312.1"/>
    <property type="molecule type" value="Genomic_DNA"/>
</dbReference>
<accession>A0A0C9UST9</accession>
<feature type="compositionally biased region" description="Low complexity" evidence="1">
    <location>
        <begin position="150"/>
        <end position="170"/>
    </location>
</feature>
<name>A0A0C9UST9_SPHS4</name>
<dbReference type="Proteomes" id="UP000054279">
    <property type="component" value="Unassembled WGS sequence"/>
</dbReference>
<dbReference type="HOGENOM" id="CLU_017235_0_0_1"/>
<dbReference type="AlphaFoldDB" id="A0A0C9UST9"/>
<sequence length="466" mass="51367">MPSRRIRISSTPPLPPFKIWFLVPEDVTSIRGIKKLICTNVAAVKEAKLRADQLVLEMDEFELPDDGSIELIRDTDILMLKSHTPLTKENLKRKVDLGLEPTDNSKQKKRKLLNLPKHNLPSLPKNLPSLPTHGLRISGFPMHNLPNLPSTPTSSSSSSSSSSSNSSDSSSDSDSDSDPSSSSSSSAPSEEPTRPIRPLVRATERTIFPTTTTAATAVTRTNEKARVQAPTIPPYQGKPSTQSRNKRRRIKRQYEKSKSEEAGEAGTFSQAGQTTQSGVEKAIPAIPVKRLENFVPPSQRDNIPSNIIVSSVEVEWKRTPRKSSEYYEPEQVEETEEQVDESIMTEQGDVAMDDGSLDWNTVEQKWDSYKIVTLPTELSSGVLVAWKGFGLDPVSLTPQIDVLHIATITSVESEIVHLELIARPDAGVSFGRAIIEDDGDQPKETMSISSTEASSSGWKILKYPEQ</sequence>
<evidence type="ECO:0000313" key="2">
    <source>
        <dbReference type="EMBL" id="KIJ32312.1"/>
    </source>
</evidence>
<proteinExistence type="predicted"/>
<dbReference type="OrthoDB" id="74813at2759"/>
<protein>
    <submittedName>
        <fullName evidence="2">Uncharacterized protein</fullName>
    </submittedName>
</protein>
<keyword evidence="3" id="KW-1185">Reference proteome</keyword>
<evidence type="ECO:0000313" key="3">
    <source>
        <dbReference type="Proteomes" id="UP000054279"/>
    </source>
</evidence>
<organism evidence="2 3">
    <name type="scientific">Sphaerobolus stellatus (strain SS14)</name>
    <dbReference type="NCBI Taxonomy" id="990650"/>
    <lineage>
        <taxon>Eukaryota</taxon>
        <taxon>Fungi</taxon>
        <taxon>Dikarya</taxon>
        <taxon>Basidiomycota</taxon>
        <taxon>Agaricomycotina</taxon>
        <taxon>Agaricomycetes</taxon>
        <taxon>Phallomycetidae</taxon>
        <taxon>Geastrales</taxon>
        <taxon>Sphaerobolaceae</taxon>
        <taxon>Sphaerobolus</taxon>
    </lineage>
</organism>
<feature type="region of interest" description="Disordered" evidence="1">
    <location>
        <begin position="438"/>
        <end position="457"/>
    </location>
</feature>
<feature type="compositionally biased region" description="Low complexity" evidence="1">
    <location>
        <begin position="447"/>
        <end position="456"/>
    </location>
</feature>
<reference evidence="2 3" key="1">
    <citation type="submission" date="2014-06" db="EMBL/GenBank/DDBJ databases">
        <title>Evolutionary Origins and Diversification of the Mycorrhizal Mutualists.</title>
        <authorList>
            <consortium name="DOE Joint Genome Institute"/>
            <consortium name="Mycorrhizal Genomics Consortium"/>
            <person name="Kohler A."/>
            <person name="Kuo A."/>
            <person name="Nagy L.G."/>
            <person name="Floudas D."/>
            <person name="Copeland A."/>
            <person name="Barry K.W."/>
            <person name="Cichocki N."/>
            <person name="Veneault-Fourrey C."/>
            <person name="LaButti K."/>
            <person name="Lindquist E.A."/>
            <person name="Lipzen A."/>
            <person name="Lundell T."/>
            <person name="Morin E."/>
            <person name="Murat C."/>
            <person name="Riley R."/>
            <person name="Ohm R."/>
            <person name="Sun H."/>
            <person name="Tunlid A."/>
            <person name="Henrissat B."/>
            <person name="Grigoriev I.V."/>
            <person name="Hibbett D.S."/>
            <person name="Martin F."/>
        </authorList>
    </citation>
    <scope>NUCLEOTIDE SEQUENCE [LARGE SCALE GENOMIC DNA]</scope>
    <source>
        <strain evidence="2 3">SS14</strain>
    </source>
</reference>
<feature type="compositionally biased region" description="Low complexity" evidence="1">
    <location>
        <begin position="178"/>
        <end position="189"/>
    </location>
</feature>
<feature type="compositionally biased region" description="Basic and acidic residues" evidence="1">
    <location>
        <begin position="252"/>
        <end position="261"/>
    </location>
</feature>
<feature type="region of interest" description="Disordered" evidence="1">
    <location>
        <begin position="97"/>
        <end position="279"/>
    </location>
</feature>
<feature type="compositionally biased region" description="Low complexity" evidence="1">
    <location>
        <begin position="113"/>
        <end position="131"/>
    </location>
</feature>
<feature type="compositionally biased region" description="Polar residues" evidence="1">
    <location>
        <begin position="267"/>
        <end position="278"/>
    </location>
</feature>
<gene>
    <name evidence="2" type="ORF">M422DRAFT_265808</name>
</gene>